<keyword evidence="4" id="KW-1185">Reference proteome</keyword>
<feature type="transmembrane region" description="Helical" evidence="2">
    <location>
        <begin position="145"/>
        <end position="165"/>
    </location>
</feature>
<evidence type="ECO:0000256" key="1">
    <source>
        <dbReference type="SAM" id="MobiDB-lite"/>
    </source>
</evidence>
<comment type="caution">
    <text evidence="3">The sequence shown here is derived from an EMBL/GenBank/DDBJ whole genome shotgun (WGS) entry which is preliminary data.</text>
</comment>
<dbReference type="PANTHER" id="PTHR41282">
    <property type="entry name" value="CONSERVED TRANSMEMBRANE PROTEIN-RELATED"/>
    <property type="match status" value="1"/>
</dbReference>
<feature type="region of interest" description="Disordered" evidence="1">
    <location>
        <begin position="22"/>
        <end position="56"/>
    </location>
</feature>
<dbReference type="PIRSF" id="PIRSF009160">
    <property type="entry name" value="UCP009160"/>
    <property type="match status" value="1"/>
</dbReference>
<feature type="transmembrane region" description="Helical" evidence="2">
    <location>
        <begin position="93"/>
        <end position="113"/>
    </location>
</feature>
<feature type="compositionally biased region" description="Gly residues" evidence="1">
    <location>
        <begin position="44"/>
        <end position="56"/>
    </location>
</feature>
<protein>
    <submittedName>
        <fullName evidence="3">Putative YccA/Bax inhibitor family protein</fullName>
    </submittedName>
</protein>
<feature type="transmembrane region" description="Helical" evidence="2">
    <location>
        <begin position="203"/>
        <end position="226"/>
    </location>
</feature>
<dbReference type="InterPro" id="IPR010539">
    <property type="entry name" value="BaxI_1-like"/>
</dbReference>
<dbReference type="Proteomes" id="UP000222106">
    <property type="component" value="Unassembled WGS sequence"/>
</dbReference>
<keyword evidence="2" id="KW-0472">Membrane</keyword>
<evidence type="ECO:0000313" key="4">
    <source>
        <dbReference type="Proteomes" id="UP000222106"/>
    </source>
</evidence>
<feature type="transmembrane region" description="Helical" evidence="2">
    <location>
        <begin position="119"/>
        <end position="138"/>
    </location>
</feature>
<feature type="transmembrane region" description="Helical" evidence="2">
    <location>
        <begin position="246"/>
        <end position="269"/>
    </location>
</feature>
<sequence length="311" mass="32748">MSNPVFEKSPYFGANAQRTPNGYPTYPGYAPQGGTGYAPQPGQGQPGYGQQGYGQPAGGYGGYQPGQVEDLERAYRQPAAAPADTGRMTYDDVIVKTGLVLGVIIVAAAFNWLVMDANMLLTFGGAIVGLVLGLVNAFKREPSPTLIMAYAAAEGLFLGGISAVFEAQWGGIVLQAVLGTTATFVAALFLFKSGTVRVTPKLTRFVLIALVGYALFSLVNVVLMFTGLSTDPWGLRTGVTLFGIPLGVLLGLFAVGLAAICLIMDFDAIKRGVEAGVPGRFAWSAAFGLAVTLVWLYIEFLRLLAILRGSD</sequence>
<dbReference type="OrthoDB" id="116480at2"/>
<dbReference type="AlphaFoldDB" id="A0A2A9EKN4"/>
<dbReference type="EMBL" id="PDJI01000004">
    <property type="protein sequence ID" value="PFG38800.1"/>
    <property type="molecule type" value="Genomic_DNA"/>
</dbReference>
<feature type="transmembrane region" description="Helical" evidence="2">
    <location>
        <begin position="281"/>
        <end position="298"/>
    </location>
</feature>
<proteinExistence type="predicted"/>
<accession>A0A2A9EKN4</accession>
<feature type="transmembrane region" description="Helical" evidence="2">
    <location>
        <begin position="171"/>
        <end position="191"/>
    </location>
</feature>
<dbReference type="PANTHER" id="PTHR41282:SF1">
    <property type="entry name" value="CONSERVED TRANSMEMBRANE PROTEIN-RELATED"/>
    <property type="match status" value="1"/>
</dbReference>
<evidence type="ECO:0000256" key="2">
    <source>
        <dbReference type="SAM" id="Phobius"/>
    </source>
</evidence>
<gene>
    <name evidence="3" type="ORF">ATJ97_1287</name>
</gene>
<name>A0A2A9EKN4_9MICO</name>
<organism evidence="3 4">
    <name type="scientific">Georgenia soli</name>
    <dbReference type="NCBI Taxonomy" id="638953"/>
    <lineage>
        <taxon>Bacteria</taxon>
        <taxon>Bacillati</taxon>
        <taxon>Actinomycetota</taxon>
        <taxon>Actinomycetes</taxon>
        <taxon>Micrococcales</taxon>
        <taxon>Bogoriellaceae</taxon>
        <taxon>Georgenia</taxon>
    </lineage>
</organism>
<keyword evidence="2" id="KW-0812">Transmembrane</keyword>
<reference evidence="3 4" key="1">
    <citation type="submission" date="2017-10" db="EMBL/GenBank/DDBJ databases">
        <title>Sequencing the genomes of 1000 actinobacteria strains.</title>
        <authorList>
            <person name="Klenk H.-P."/>
        </authorList>
    </citation>
    <scope>NUCLEOTIDE SEQUENCE [LARGE SCALE GENOMIC DNA]</scope>
    <source>
        <strain evidence="3 4">DSM 21838</strain>
    </source>
</reference>
<evidence type="ECO:0000313" key="3">
    <source>
        <dbReference type="EMBL" id="PFG38800.1"/>
    </source>
</evidence>
<dbReference type="Pfam" id="PF12811">
    <property type="entry name" value="BaxI_1"/>
    <property type="match status" value="1"/>
</dbReference>
<keyword evidence="2" id="KW-1133">Transmembrane helix</keyword>
<dbReference type="RefSeq" id="WP_098483007.1">
    <property type="nucleotide sequence ID" value="NZ_PDJI01000004.1"/>
</dbReference>